<evidence type="ECO:0000256" key="1">
    <source>
        <dbReference type="SAM" id="MobiDB-lite"/>
    </source>
</evidence>
<dbReference type="AlphaFoldDB" id="A0AAE1V9C2"/>
<name>A0AAE1V9C2_9SOLA</name>
<proteinExistence type="predicted"/>
<dbReference type="Proteomes" id="UP001291623">
    <property type="component" value="Unassembled WGS sequence"/>
</dbReference>
<keyword evidence="3" id="KW-1185">Reference proteome</keyword>
<evidence type="ECO:0000313" key="3">
    <source>
        <dbReference type="Proteomes" id="UP001291623"/>
    </source>
</evidence>
<accession>A0AAE1V9C2</accession>
<protein>
    <submittedName>
        <fullName evidence="2">Uncharacterized protein</fullName>
    </submittedName>
</protein>
<dbReference type="PANTHER" id="PTHR33144:SF46">
    <property type="entry name" value="OS04G0610000 PROTEIN"/>
    <property type="match status" value="1"/>
</dbReference>
<gene>
    <name evidence="2" type="ORF">RND71_019364</name>
</gene>
<organism evidence="2 3">
    <name type="scientific">Anisodus tanguticus</name>
    <dbReference type="NCBI Taxonomy" id="243964"/>
    <lineage>
        <taxon>Eukaryota</taxon>
        <taxon>Viridiplantae</taxon>
        <taxon>Streptophyta</taxon>
        <taxon>Embryophyta</taxon>
        <taxon>Tracheophyta</taxon>
        <taxon>Spermatophyta</taxon>
        <taxon>Magnoliopsida</taxon>
        <taxon>eudicotyledons</taxon>
        <taxon>Gunneridae</taxon>
        <taxon>Pentapetalae</taxon>
        <taxon>asterids</taxon>
        <taxon>lamiids</taxon>
        <taxon>Solanales</taxon>
        <taxon>Solanaceae</taxon>
        <taxon>Solanoideae</taxon>
        <taxon>Hyoscyameae</taxon>
        <taxon>Anisodus</taxon>
    </lineage>
</organism>
<feature type="region of interest" description="Disordered" evidence="1">
    <location>
        <begin position="38"/>
        <end position="69"/>
    </location>
</feature>
<dbReference type="PANTHER" id="PTHR33144">
    <property type="entry name" value="OS10G0409366 PROTEIN-RELATED"/>
    <property type="match status" value="1"/>
</dbReference>
<dbReference type="EMBL" id="JAVYJV010000010">
    <property type="protein sequence ID" value="KAK4360412.1"/>
    <property type="molecule type" value="Genomic_DNA"/>
</dbReference>
<evidence type="ECO:0000313" key="2">
    <source>
        <dbReference type="EMBL" id="KAK4360412.1"/>
    </source>
</evidence>
<reference evidence="2" key="1">
    <citation type="submission" date="2023-12" db="EMBL/GenBank/DDBJ databases">
        <title>Genome assembly of Anisodus tanguticus.</title>
        <authorList>
            <person name="Wang Y.-J."/>
        </authorList>
    </citation>
    <scope>NUCLEOTIDE SEQUENCE</scope>
    <source>
        <strain evidence="2">KB-2021</strain>
        <tissue evidence="2">Leaf</tissue>
    </source>
</reference>
<comment type="caution">
    <text evidence="2">The sequence shown here is derived from an EMBL/GenBank/DDBJ whole genome shotgun (WGS) entry which is preliminary data.</text>
</comment>
<feature type="compositionally biased region" description="Polar residues" evidence="1">
    <location>
        <begin position="38"/>
        <end position="59"/>
    </location>
</feature>
<sequence length="141" mass="15898">MRTRVSSRLVTQQHHDEEVRPYIQQLINAQSYSQAQTYADQSNSLNNSVGIGAEQNNEPGPSGARKVDGPTLLKDVWNLPSGKTIVVQFNSRNQAIGKEGRKLASFLGMVDRTPELTPLNMDDWRVFDKEEKLKLVEFVKV</sequence>